<gene>
    <name evidence="8" type="ORF">MHBO_000907</name>
</gene>
<evidence type="ECO:0000256" key="6">
    <source>
        <dbReference type="ARBA" id="ARBA00023212"/>
    </source>
</evidence>
<keyword evidence="5 7" id="KW-0009">Actin-binding</keyword>
<comment type="subcellular location">
    <subcellularLocation>
        <location evidence="1 7">Cytoplasm</location>
        <location evidence="1 7">Cytoskeleton</location>
    </subcellularLocation>
</comment>
<reference evidence="8 9" key="1">
    <citation type="journal article" date="2024" name="BMC Biol.">
        <title>Comparative genomics of Ascetosporea gives new insight into the evolutionary basis for animal parasitism in Rhizaria.</title>
        <authorList>
            <person name="Hiltunen Thoren M."/>
            <person name="Onut-Brannstrom I."/>
            <person name="Alfjorden A."/>
            <person name="Peckova H."/>
            <person name="Swords F."/>
            <person name="Hooper C."/>
            <person name="Holzer A.S."/>
            <person name="Bass D."/>
            <person name="Burki F."/>
        </authorList>
    </citation>
    <scope>NUCLEOTIDE SEQUENCE [LARGE SCALE GENOMIC DNA]</scope>
    <source>
        <strain evidence="8">20-A016</strain>
    </source>
</reference>
<dbReference type="EMBL" id="JBDODL010000182">
    <property type="protein sequence ID" value="MES1919030.1"/>
    <property type="molecule type" value="Genomic_DNA"/>
</dbReference>
<keyword evidence="9" id="KW-1185">Reference proteome</keyword>
<dbReference type="Proteomes" id="UP001439008">
    <property type="component" value="Unassembled WGS sequence"/>
</dbReference>
<accession>A0ABV2AH91</accession>
<evidence type="ECO:0000256" key="3">
    <source>
        <dbReference type="ARBA" id="ARBA00022467"/>
    </source>
</evidence>
<dbReference type="InterPro" id="IPR001698">
    <property type="entry name" value="CAPZB"/>
</dbReference>
<dbReference type="PANTHER" id="PTHR10619">
    <property type="entry name" value="F-ACTIN-CAPPING PROTEIN SUBUNIT BETA"/>
    <property type="match status" value="1"/>
</dbReference>
<dbReference type="InterPro" id="IPR019771">
    <property type="entry name" value="F-actin_capping_bsu_CS"/>
</dbReference>
<sequence length="268" mass="30645">MSNDKIVRAMNIIKRMPPKHVEKVLKAMINIAPDISEELLQYVDQPLKIVEGDSGRPFVICDFNRDGDSYRSPHSNKYHPPPNDFKPYYPPKRLREMEVSANAIFDQYRHLYYQGGVSSVYFWDLGDKKGFASCWLVHKMIDGERDLDSGYWDSIHVFEVLPKGAHEHIYQLTTTVMVEVAQRTEEMGPGTISGSKSRQLERVCEAKDDGDHIANLGSMLEDNELDLRNAIQTIYIQKTREVIGSMLTFEHDYGTGDMLGDAIKKAKK</sequence>
<evidence type="ECO:0000256" key="4">
    <source>
        <dbReference type="ARBA" id="ARBA00022490"/>
    </source>
</evidence>
<dbReference type="SUPFAM" id="SSF90096">
    <property type="entry name" value="Subunits of heterodimeric actin filament capping protein Capz"/>
    <property type="match status" value="1"/>
</dbReference>
<keyword evidence="4 7" id="KW-0963">Cytoplasm</keyword>
<dbReference type="Gene3D" id="3.90.1150.210">
    <property type="entry name" value="F-actin capping protein, beta subunit"/>
    <property type="match status" value="1"/>
</dbReference>
<proteinExistence type="inferred from homology"/>
<name>A0ABV2AH91_9EUKA</name>
<dbReference type="Gene3D" id="1.20.58.570">
    <property type="match status" value="1"/>
</dbReference>
<dbReference type="Pfam" id="PF01115">
    <property type="entry name" value="F_actin_cap_B"/>
    <property type="match status" value="1"/>
</dbReference>
<dbReference type="InterPro" id="IPR043175">
    <property type="entry name" value="CAPZB_N"/>
</dbReference>
<evidence type="ECO:0000256" key="7">
    <source>
        <dbReference type="RuleBase" id="RU365078"/>
    </source>
</evidence>
<keyword evidence="6 7" id="KW-0206">Cytoskeleton</keyword>
<comment type="subunit">
    <text evidence="7">Heterodimer of an alpha and a beta subunit.</text>
</comment>
<evidence type="ECO:0000256" key="5">
    <source>
        <dbReference type="ARBA" id="ARBA00023203"/>
    </source>
</evidence>
<comment type="similarity">
    <text evidence="2 7">Belongs to the F-actin-capping protein beta subunit family.</text>
</comment>
<comment type="function">
    <text evidence="7">F-actin-capping proteins bind in a Ca(2+)-independent manner to the fast growing ends of actin filaments (barbed end) thereby blocking the exchange of subunits at these ends. Unlike other capping proteins (such as gelsolin and severin), these proteins do not sever actin filaments.</text>
</comment>
<dbReference type="InterPro" id="IPR037282">
    <property type="entry name" value="CapZ_alpha/beta"/>
</dbReference>
<dbReference type="InterPro" id="IPR042276">
    <property type="entry name" value="CapZ_alpha/beta_2"/>
</dbReference>
<keyword evidence="3 7" id="KW-0117">Actin capping</keyword>
<evidence type="ECO:0000256" key="1">
    <source>
        <dbReference type="ARBA" id="ARBA00004245"/>
    </source>
</evidence>
<dbReference type="PRINTS" id="PR00192">
    <property type="entry name" value="FACTINCAPB"/>
</dbReference>
<evidence type="ECO:0000256" key="2">
    <source>
        <dbReference type="ARBA" id="ARBA00006039"/>
    </source>
</evidence>
<dbReference type="PANTHER" id="PTHR10619:SF0">
    <property type="entry name" value="F-ACTIN-CAPPING PROTEIN SUBUNIT BETA ISOFORMS 1 AND 2"/>
    <property type="match status" value="1"/>
</dbReference>
<dbReference type="PROSITE" id="PS00231">
    <property type="entry name" value="F_ACTIN_CAPPING_BETA"/>
    <property type="match status" value="1"/>
</dbReference>
<organism evidence="8 9">
    <name type="scientific">Bonamia ostreae</name>
    <dbReference type="NCBI Taxonomy" id="126728"/>
    <lineage>
        <taxon>Eukaryota</taxon>
        <taxon>Sar</taxon>
        <taxon>Rhizaria</taxon>
        <taxon>Endomyxa</taxon>
        <taxon>Ascetosporea</taxon>
        <taxon>Haplosporida</taxon>
        <taxon>Bonamia</taxon>
    </lineage>
</organism>
<protein>
    <recommendedName>
        <fullName evidence="7">F-actin-capping protein subunit beta</fullName>
    </recommendedName>
</protein>
<evidence type="ECO:0000313" key="9">
    <source>
        <dbReference type="Proteomes" id="UP001439008"/>
    </source>
</evidence>
<evidence type="ECO:0000313" key="8">
    <source>
        <dbReference type="EMBL" id="MES1919030.1"/>
    </source>
</evidence>
<comment type="caution">
    <text evidence="8">The sequence shown here is derived from an EMBL/GenBank/DDBJ whole genome shotgun (WGS) entry which is preliminary data.</text>
</comment>